<keyword evidence="3 11" id="KW-0479">Metal-binding</keyword>
<keyword evidence="7 11" id="KW-0067">ATP-binding</keyword>
<dbReference type="PANTHER" id="PTHR42914">
    <property type="entry name" value="7-CYANO-7-DEAZAGUANINE SYNTHASE"/>
    <property type="match status" value="1"/>
</dbReference>
<feature type="binding site" evidence="11">
    <location>
        <begin position="12"/>
        <end position="22"/>
    </location>
    <ligand>
        <name>ATP</name>
        <dbReference type="ChEBI" id="CHEBI:30616"/>
    </ligand>
</feature>
<evidence type="ECO:0000256" key="2">
    <source>
        <dbReference type="ARBA" id="ARBA00022598"/>
    </source>
</evidence>
<reference evidence="12 13" key="1">
    <citation type="journal article" date="2014" name="PLoS ONE">
        <title>Physiological and genomic features of a novel sulfur-oxidizing gammaproteobacterium belonging to a previously uncultivated symbiotic lineage isolated from a hydrothermal vent.</title>
        <authorList>
            <person name="Nunoura T."/>
            <person name="Takaki Y."/>
            <person name="Kazama H."/>
            <person name="Kakuta J."/>
            <person name="Shimamura S."/>
            <person name="Makita H."/>
            <person name="Hirai M."/>
            <person name="Miyazaki M."/>
            <person name="Takai K."/>
        </authorList>
    </citation>
    <scope>NUCLEOTIDE SEQUENCE [LARGE SCALE GENOMIC DNA]</scope>
    <source>
        <strain evidence="12 13">Hiromi1</strain>
    </source>
</reference>
<evidence type="ECO:0000256" key="5">
    <source>
        <dbReference type="ARBA" id="ARBA00022785"/>
    </source>
</evidence>
<keyword evidence="6 11" id="KW-0862">Zinc</keyword>
<dbReference type="GO" id="GO:0016879">
    <property type="term" value="F:ligase activity, forming carbon-nitrogen bonds"/>
    <property type="evidence" value="ECO:0007669"/>
    <property type="project" value="UniProtKB-UniRule"/>
</dbReference>
<comment type="cofactor">
    <cofactor evidence="11">
        <name>Zn(2+)</name>
        <dbReference type="ChEBI" id="CHEBI:29105"/>
    </cofactor>
    <text evidence="11">Binds 1 zinc ion per subunit.</text>
</comment>
<proteinExistence type="inferred from homology"/>
<evidence type="ECO:0000256" key="7">
    <source>
        <dbReference type="ARBA" id="ARBA00022840"/>
    </source>
</evidence>
<comment type="function">
    <text evidence="11">Catalyzes the ATP-dependent conversion of 7-carboxy-7-deazaguanine (CDG) to 7-cyano-7-deazaguanine (preQ(0)).</text>
</comment>
<keyword evidence="2 11" id="KW-0436">Ligase</keyword>
<dbReference type="RefSeq" id="WP_041068482.1">
    <property type="nucleotide sequence ID" value="NZ_AP012273.1"/>
</dbReference>
<feature type="binding site" evidence="11">
    <location>
        <position position="207"/>
    </location>
    <ligand>
        <name>Zn(2+)</name>
        <dbReference type="ChEBI" id="CHEBI:29105"/>
    </ligand>
</feature>
<dbReference type="Gene3D" id="3.40.50.620">
    <property type="entry name" value="HUPs"/>
    <property type="match status" value="1"/>
</dbReference>
<evidence type="ECO:0000256" key="6">
    <source>
        <dbReference type="ARBA" id="ARBA00022833"/>
    </source>
</evidence>
<evidence type="ECO:0000313" key="13">
    <source>
        <dbReference type="Proteomes" id="UP000031631"/>
    </source>
</evidence>
<comment type="similarity">
    <text evidence="8 11">Belongs to the QueC family.</text>
</comment>
<feature type="binding site" evidence="11">
    <location>
        <position position="191"/>
    </location>
    <ligand>
        <name>Zn(2+)</name>
        <dbReference type="ChEBI" id="CHEBI:29105"/>
    </ligand>
</feature>
<organism evidence="12 13">
    <name type="scientific">Thiolapillus brandeum</name>
    <dbReference type="NCBI Taxonomy" id="1076588"/>
    <lineage>
        <taxon>Bacteria</taxon>
        <taxon>Pseudomonadati</taxon>
        <taxon>Pseudomonadota</taxon>
        <taxon>Gammaproteobacteria</taxon>
        <taxon>Chromatiales</taxon>
        <taxon>Sedimenticolaceae</taxon>
        <taxon>Thiolapillus</taxon>
    </lineage>
</organism>
<comment type="catalytic activity">
    <reaction evidence="10 11">
        <text>7-carboxy-7-carbaguanine + NH4(+) + 2 ATP = 7-cyano-7-carbaguanine + 2 AMP + 2 diphosphate + 2 H(+)</text>
        <dbReference type="Rhea" id="RHEA:27982"/>
        <dbReference type="ChEBI" id="CHEBI:15378"/>
        <dbReference type="ChEBI" id="CHEBI:28938"/>
        <dbReference type="ChEBI" id="CHEBI:30616"/>
        <dbReference type="ChEBI" id="CHEBI:33019"/>
        <dbReference type="ChEBI" id="CHEBI:45075"/>
        <dbReference type="ChEBI" id="CHEBI:61036"/>
        <dbReference type="ChEBI" id="CHEBI:456215"/>
        <dbReference type="EC" id="6.3.4.20"/>
    </reaction>
</comment>
<keyword evidence="5 11" id="KW-0671">Queuosine biosynthesis</keyword>
<dbReference type="KEGG" id="tbn:TBH_C2235"/>
<dbReference type="Proteomes" id="UP000031631">
    <property type="component" value="Chromosome"/>
</dbReference>
<dbReference type="PIRSF" id="PIRSF006293">
    <property type="entry name" value="ExsB"/>
    <property type="match status" value="1"/>
</dbReference>
<dbReference type="FunFam" id="3.40.50.620:FF:000131">
    <property type="entry name" value="7-cyano-7-deazaguanine synthase"/>
    <property type="match status" value="1"/>
</dbReference>
<dbReference type="GO" id="GO:0008616">
    <property type="term" value="P:tRNA queuosine(34) biosynthetic process"/>
    <property type="evidence" value="ECO:0007669"/>
    <property type="project" value="UniProtKB-UniRule"/>
</dbReference>
<dbReference type="Pfam" id="PF06508">
    <property type="entry name" value="QueC"/>
    <property type="match status" value="1"/>
</dbReference>
<dbReference type="EMBL" id="AP012273">
    <property type="protein sequence ID" value="BAO45146.1"/>
    <property type="molecule type" value="Genomic_DNA"/>
</dbReference>
<keyword evidence="13" id="KW-1185">Reference proteome</keyword>
<accession>A0A7U6GK59</accession>
<protein>
    <recommendedName>
        <fullName evidence="9 11">7-cyano-7-deazaguanine synthase</fullName>
        <ecNumber evidence="9 11">6.3.4.20</ecNumber>
    </recommendedName>
    <alternativeName>
        <fullName evidence="11">7-cyano-7-carbaguanine synthase</fullName>
    </alternativeName>
    <alternativeName>
        <fullName evidence="11">PreQ(0) synthase</fullName>
    </alternativeName>
    <alternativeName>
        <fullName evidence="11">Queuosine biosynthesis protein QueC</fullName>
    </alternativeName>
</protein>
<dbReference type="SUPFAM" id="SSF52402">
    <property type="entry name" value="Adenine nucleotide alpha hydrolases-like"/>
    <property type="match status" value="1"/>
</dbReference>
<feature type="binding site" evidence="11">
    <location>
        <position position="204"/>
    </location>
    <ligand>
        <name>Zn(2+)</name>
        <dbReference type="ChEBI" id="CHEBI:29105"/>
    </ligand>
</feature>
<dbReference type="InterPro" id="IPR014729">
    <property type="entry name" value="Rossmann-like_a/b/a_fold"/>
</dbReference>
<comment type="pathway">
    <text evidence="1 11">Purine metabolism; 7-cyano-7-deazaguanine biosynthesis.</text>
</comment>
<dbReference type="OrthoDB" id="9789567at2"/>
<name>A0A7U6GK59_9GAMM</name>
<dbReference type="NCBIfam" id="TIGR00364">
    <property type="entry name" value="7-cyano-7-deazaguanine synthase QueC"/>
    <property type="match status" value="1"/>
</dbReference>
<evidence type="ECO:0000256" key="1">
    <source>
        <dbReference type="ARBA" id="ARBA00005061"/>
    </source>
</evidence>
<evidence type="ECO:0000256" key="3">
    <source>
        <dbReference type="ARBA" id="ARBA00022723"/>
    </source>
</evidence>
<dbReference type="EC" id="6.3.4.20" evidence="9 11"/>
<evidence type="ECO:0000256" key="11">
    <source>
        <dbReference type="HAMAP-Rule" id="MF_01633"/>
    </source>
</evidence>
<dbReference type="InterPro" id="IPR018317">
    <property type="entry name" value="QueC"/>
</dbReference>
<dbReference type="GO" id="GO:0008270">
    <property type="term" value="F:zinc ion binding"/>
    <property type="evidence" value="ECO:0007669"/>
    <property type="project" value="UniProtKB-UniRule"/>
</dbReference>
<evidence type="ECO:0000256" key="10">
    <source>
        <dbReference type="ARBA" id="ARBA00047890"/>
    </source>
</evidence>
<dbReference type="GO" id="GO:0005524">
    <property type="term" value="F:ATP binding"/>
    <property type="evidence" value="ECO:0007669"/>
    <property type="project" value="UniProtKB-UniRule"/>
</dbReference>
<evidence type="ECO:0000256" key="8">
    <source>
        <dbReference type="ARBA" id="ARBA00037993"/>
    </source>
</evidence>
<evidence type="ECO:0000313" key="12">
    <source>
        <dbReference type="EMBL" id="BAO45146.1"/>
    </source>
</evidence>
<feature type="binding site" evidence="11">
    <location>
        <position position="201"/>
    </location>
    <ligand>
        <name>Zn(2+)</name>
        <dbReference type="ChEBI" id="CHEBI:29105"/>
    </ligand>
</feature>
<dbReference type="PANTHER" id="PTHR42914:SF1">
    <property type="entry name" value="7-CYANO-7-DEAZAGUANINE SYNTHASE"/>
    <property type="match status" value="1"/>
</dbReference>
<dbReference type="HAMAP" id="MF_01633">
    <property type="entry name" value="QueC"/>
    <property type="match status" value="1"/>
</dbReference>
<dbReference type="UniPathway" id="UPA00391"/>
<dbReference type="CDD" id="cd01995">
    <property type="entry name" value="QueC-like"/>
    <property type="match status" value="1"/>
</dbReference>
<dbReference type="AlphaFoldDB" id="A0A7U6GK59"/>
<gene>
    <name evidence="11" type="primary">queC</name>
    <name evidence="12" type="ORF">TBH_C2235</name>
</gene>
<keyword evidence="4 11" id="KW-0547">Nucleotide-binding</keyword>
<sequence length="227" mass="24025">MIDKQKKAVVLLSGGLDSATVLAIARDRGYACHALSFDYGQRHNAELLASRRIAHTLGAVEHKVLSLDLGSIGGSALTDMAIDVPEESAEGIPVTYVPARNTVFLSLALGWAEVLGAGDIFIGVNAVDYSGYPDCRPEFIAAFENLANLATKAGVEEGGFHIQAPLIQMSKAEIIRTGMSLGLDYALTVSCYQADNQGRACGQCDSCRLRAQGFAQAGVSDPTCYHS</sequence>
<evidence type="ECO:0000256" key="4">
    <source>
        <dbReference type="ARBA" id="ARBA00022741"/>
    </source>
</evidence>
<evidence type="ECO:0000256" key="9">
    <source>
        <dbReference type="ARBA" id="ARBA00039149"/>
    </source>
</evidence>